<protein>
    <submittedName>
        <fullName evidence="1">Uncharacterized protein</fullName>
    </submittedName>
</protein>
<dbReference type="Proteomes" id="UP001055879">
    <property type="component" value="Linkage Group LG11"/>
</dbReference>
<comment type="caution">
    <text evidence="1">The sequence shown here is derived from an EMBL/GenBank/DDBJ whole genome shotgun (WGS) entry which is preliminary data.</text>
</comment>
<reference evidence="2" key="1">
    <citation type="journal article" date="2022" name="Mol. Ecol. Resour.">
        <title>The genomes of chicory, endive, great burdock and yacon provide insights into Asteraceae palaeo-polyploidization history and plant inulin production.</title>
        <authorList>
            <person name="Fan W."/>
            <person name="Wang S."/>
            <person name="Wang H."/>
            <person name="Wang A."/>
            <person name="Jiang F."/>
            <person name="Liu H."/>
            <person name="Zhao H."/>
            <person name="Xu D."/>
            <person name="Zhang Y."/>
        </authorList>
    </citation>
    <scope>NUCLEOTIDE SEQUENCE [LARGE SCALE GENOMIC DNA]</scope>
    <source>
        <strain evidence="2">cv. Niubang</strain>
    </source>
</reference>
<proteinExistence type="predicted"/>
<gene>
    <name evidence="1" type="ORF">L6452_31608</name>
</gene>
<name>A0ACB8Z292_ARCLA</name>
<evidence type="ECO:0000313" key="1">
    <source>
        <dbReference type="EMBL" id="KAI3691806.1"/>
    </source>
</evidence>
<keyword evidence="2" id="KW-1185">Reference proteome</keyword>
<organism evidence="1 2">
    <name type="scientific">Arctium lappa</name>
    <name type="common">Greater burdock</name>
    <name type="synonym">Lappa major</name>
    <dbReference type="NCBI Taxonomy" id="4217"/>
    <lineage>
        <taxon>Eukaryota</taxon>
        <taxon>Viridiplantae</taxon>
        <taxon>Streptophyta</taxon>
        <taxon>Embryophyta</taxon>
        <taxon>Tracheophyta</taxon>
        <taxon>Spermatophyta</taxon>
        <taxon>Magnoliopsida</taxon>
        <taxon>eudicotyledons</taxon>
        <taxon>Gunneridae</taxon>
        <taxon>Pentapetalae</taxon>
        <taxon>asterids</taxon>
        <taxon>campanulids</taxon>
        <taxon>Asterales</taxon>
        <taxon>Asteraceae</taxon>
        <taxon>Carduoideae</taxon>
        <taxon>Cardueae</taxon>
        <taxon>Arctiinae</taxon>
        <taxon>Arctium</taxon>
    </lineage>
</organism>
<sequence length="115" mass="12406">MNRRNNSGGGQSSLGYLFGTNESGKQQIDRSKVSSTSSPLVSMPPYGTDDDIVEEKPLEKAPKADQRSTSPNKYIYHGDGDKSKEYLVTGRPSTKVKSVPGGDSSLGYLFGDNNK</sequence>
<accession>A0ACB8Z292</accession>
<dbReference type="EMBL" id="CM042057">
    <property type="protein sequence ID" value="KAI3691806.1"/>
    <property type="molecule type" value="Genomic_DNA"/>
</dbReference>
<reference evidence="1 2" key="2">
    <citation type="journal article" date="2022" name="Mol. Ecol. Resour.">
        <title>The genomes of chicory, endive, great burdock and yacon provide insights into Asteraceae paleo-polyploidization history and plant inulin production.</title>
        <authorList>
            <person name="Fan W."/>
            <person name="Wang S."/>
            <person name="Wang H."/>
            <person name="Wang A."/>
            <person name="Jiang F."/>
            <person name="Liu H."/>
            <person name="Zhao H."/>
            <person name="Xu D."/>
            <person name="Zhang Y."/>
        </authorList>
    </citation>
    <scope>NUCLEOTIDE SEQUENCE [LARGE SCALE GENOMIC DNA]</scope>
    <source>
        <strain evidence="2">cv. Niubang</strain>
    </source>
</reference>
<evidence type="ECO:0000313" key="2">
    <source>
        <dbReference type="Proteomes" id="UP001055879"/>
    </source>
</evidence>